<gene>
    <name evidence="1" type="ORF">METZ01_LOCUS272171</name>
</gene>
<reference evidence="1" key="1">
    <citation type="submission" date="2018-05" db="EMBL/GenBank/DDBJ databases">
        <authorList>
            <person name="Lanie J.A."/>
            <person name="Ng W.-L."/>
            <person name="Kazmierczak K.M."/>
            <person name="Andrzejewski T.M."/>
            <person name="Davidsen T.M."/>
            <person name="Wayne K.J."/>
            <person name="Tettelin H."/>
            <person name="Glass J.I."/>
            <person name="Rusch D."/>
            <person name="Podicherti R."/>
            <person name="Tsui H.-C.T."/>
            <person name="Winkler M.E."/>
        </authorList>
    </citation>
    <scope>NUCLEOTIDE SEQUENCE</scope>
</reference>
<sequence>MKKNNMKIEDMNEDNMKGKKVEVLDDEGKVIEDGICIGIEDDEVLIYDRGEGFSCEKKNCRVVW</sequence>
<proteinExistence type="predicted"/>
<organism evidence="1">
    <name type="scientific">marine metagenome</name>
    <dbReference type="NCBI Taxonomy" id="408172"/>
    <lineage>
        <taxon>unclassified sequences</taxon>
        <taxon>metagenomes</taxon>
        <taxon>ecological metagenomes</taxon>
    </lineage>
</organism>
<dbReference type="AlphaFoldDB" id="A0A382K8E2"/>
<evidence type="ECO:0000313" key="1">
    <source>
        <dbReference type="EMBL" id="SVC19317.1"/>
    </source>
</evidence>
<dbReference type="EMBL" id="UINC01078336">
    <property type="protein sequence ID" value="SVC19317.1"/>
    <property type="molecule type" value="Genomic_DNA"/>
</dbReference>
<accession>A0A382K8E2</accession>
<name>A0A382K8E2_9ZZZZ</name>
<protein>
    <submittedName>
        <fullName evidence="1">Uncharacterized protein</fullName>
    </submittedName>
</protein>